<protein>
    <submittedName>
        <fullName evidence="1">Uncharacterized protein</fullName>
    </submittedName>
</protein>
<dbReference type="KEGG" id="tvl:FAZ95_17210"/>
<gene>
    <name evidence="1" type="ORF">FAZ95_17210</name>
</gene>
<dbReference type="OrthoDB" id="9007456at2"/>
<reference evidence="1 2" key="1">
    <citation type="submission" date="2019-05" db="EMBL/GenBank/DDBJ databases">
        <title>Burkholderia sp. DHOD12, isolated from subtropical forest soil.</title>
        <authorList>
            <person name="Gao Z.-H."/>
            <person name="Qiu L.-H."/>
        </authorList>
    </citation>
    <scope>NUCLEOTIDE SEQUENCE [LARGE SCALE GENOMIC DNA]</scope>
    <source>
        <strain evidence="1 2">DHOD12</strain>
    </source>
</reference>
<dbReference type="Proteomes" id="UP000298656">
    <property type="component" value="Chromosome 1"/>
</dbReference>
<dbReference type="AlphaFoldDB" id="A0A4V1EHM0"/>
<name>A0A4V1EHM0_9BURK</name>
<organism evidence="1 2">
    <name type="scientific">Trinickia violacea</name>
    <dbReference type="NCBI Taxonomy" id="2571746"/>
    <lineage>
        <taxon>Bacteria</taxon>
        <taxon>Pseudomonadati</taxon>
        <taxon>Pseudomonadota</taxon>
        <taxon>Betaproteobacteria</taxon>
        <taxon>Burkholderiales</taxon>
        <taxon>Burkholderiaceae</taxon>
        <taxon>Trinickia</taxon>
    </lineage>
</organism>
<keyword evidence="2" id="KW-1185">Reference proteome</keyword>
<dbReference type="EMBL" id="CP040077">
    <property type="protein sequence ID" value="QCP50740.1"/>
    <property type="molecule type" value="Genomic_DNA"/>
</dbReference>
<accession>A0A4V1EHM0</accession>
<proteinExistence type="predicted"/>
<sequence>MKQLIDQDITHVARMIRVSLLGDLAGPILPSSYWRKRVQQLRDAPSLTKAQLCAIDGLLLELDAFDTDVPAAPST</sequence>
<evidence type="ECO:0000313" key="1">
    <source>
        <dbReference type="EMBL" id="QCP50740.1"/>
    </source>
</evidence>
<evidence type="ECO:0000313" key="2">
    <source>
        <dbReference type="Proteomes" id="UP000298656"/>
    </source>
</evidence>
<dbReference type="RefSeq" id="WP_137333551.1">
    <property type="nucleotide sequence ID" value="NZ_CP040077.1"/>
</dbReference>